<organism evidence="1 2">
    <name type="scientific">candidate division CSSED10-310 bacterium</name>
    <dbReference type="NCBI Taxonomy" id="2855610"/>
    <lineage>
        <taxon>Bacteria</taxon>
        <taxon>Bacteria division CSSED10-310</taxon>
    </lineage>
</organism>
<reference evidence="1 2" key="1">
    <citation type="submission" date="2024-09" db="EMBL/GenBank/DDBJ databases">
        <title>Laminarin stimulates single cell rates of sulfate reduction while oxygen inhibits transcriptomic activity in coastal marine sediment.</title>
        <authorList>
            <person name="Lindsay M."/>
            <person name="Orcutt B."/>
            <person name="Emerson D."/>
            <person name="Stepanauskas R."/>
            <person name="D'Angelo T."/>
        </authorList>
    </citation>
    <scope>NUCLEOTIDE SEQUENCE [LARGE SCALE GENOMIC DNA]</scope>
    <source>
        <strain evidence="1">SAG AM-311-K15</strain>
    </source>
</reference>
<dbReference type="GO" id="GO:0016787">
    <property type="term" value="F:hydrolase activity"/>
    <property type="evidence" value="ECO:0007669"/>
    <property type="project" value="UniProtKB-KW"/>
</dbReference>
<dbReference type="InterPro" id="IPR029058">
    <property type="entry name" value="AB_hydrolase_fold"/>
</dbReference>
<dbReference type="Gene3D" id="3.40.50.1820">
    <property type="entry name" value="alpha/beta hydrolase"/>
    <property type="match status" value="1"/>
</dbReference>
<gene>
    <name evidence="1" type="ORF">ACFL27_12500</name>
</gene>
<dbReference type="EMBL" id="JBHPBY010000143">
    <property type="protein sequence ID" value="MFC1851006.1"/>
    <property type="molecule type" value="Genomic_DNA"/>
</dbReference>
<comment type="caution">
    <text evidence="1">The sequence shown here is derived from an EMBL/GenBank/DDBJ whole genome shotgun (WGS) entry which is preliminary data.</text>
</comment>
<sequence length="308" mass="35323">MFRLVRRCGPLLASLFILSSCLTWPQKDRSAPKQLILSAELKPGLNPASLHDGQKLLLYLPSYPLSTQSNPKILVIIHGFLKINNIEQGLSSVHQRLTPWIPFARRSNFILLAPLFDSTRFRNDFQRLNMKGPRADLRLNDIIIMIKELIPEIKAHKINLFGFSGGGQFVHRYVAFHPDMVQAAVAAAAGWYLWPDPDLPYPLGLKISKFNKLEKPRLKDMMSAPLLILVGENDRTQSSFRTIYHSYNLNQLQGESRFERALNWFQAMRNASTEQNFSIQLHVVPQTEHNISPQMLNMARNFITEHNK</sequence>
<proteinExistence type="predicted"/>
<dbReference type="Proteomes" id="UP001594351">
    <property type="component" value="Unassembled WGS sequence"/>
</dbReference>
<keyword evidence="1" id="KW-0378">Hydrolase</keyword>
<protein>
    <submittedName>
        <fullName evidence="1">Alpha/beta hydrolase family protein</fullName>
        <ecNumber evidence="1">3.4.-.-</ecNumber>
    </submittedName>
</protein>
<keyword evidence="2" id="KW-1185">Reference proteome</keyword>
<accession>A0ABV6YXS2</accession>
<evidence type="ECO:0000313" key="1">
    <source>
        <dbReference type="EMBL" id="MFC1851006.1"/>
    </source>
</evidence>
<dbReference type="SUPFAM" id="SSF53474">
    <property type="entry name" value="alpha/beta-Hydrolases"/>
    <property type="match status" value="1"/>
</dbReference>
<name>A0ABV6YXS2_UNCC1</name>
<evidence type="ECO:0000313" key="2">
    <source>
        <dbReference type="Proteomes" id="UP001594351"/>
    </source>
</evidence>
<dbReference type="EC" id="3.4.-.-" evidence="1"/>
<dbReference type="PROSITE" id="PS51257">
    <property type="entry name" value="PROKAR_LIPOPROTEIN"/>
    <property type="match status" value="1"/>
</dbReference>